<dbReference type="Proteomes" id="UP000749559">
    <property type="component" value="Unassembled WGS sequence"/>
</dbReference>
<dbReference type="EMBL" id="CAIIXF020000001">
    <property type="protein sequence ID" value="CAH1776000.1"/>
    <property type="molecule type" value="Genomic_DNA"/>
</dbReference>
<feature type="compositionally biased region" description="Basic and acidic residues" evidence="1">
    <location>
        <begin position="95"/>
        <end position="105"/>
    </location>
</feature>
<evidence type="ECO:0000256" key="1">
    <source>
        <dbReference type="SAM" id="MobiDB-lite"/>
    </source>
</evidence>
<name>A0A8S4N5Y6_OWEFU</name>
<feature type="compositionally biased region" description="Polar residues" evidence="1">
    <location>
        <begin position="1"/>
        <end position="26"/>
    </location>
</feature>
<keyword evidence="3" id="KW-1185">Reference proteome</keyword>
<sequence>MQPVTQANTQMANQSSMQTDMQSAQDTNKKKLEGKQTHTNNKNVKGNGKKQGSNSSGGLAIEIFHDATSVKSTSVKETPCNPKKRPPNFTPPSIEKSRLEKKPNK</sequence>
<evidence type="ECO:0000313" key="3">
    <source>
        <dbReference type="Proteomes" id="UP000749559"/>
    </source>
</evidence>
<feature type="region of interest" description="Disordered" evidence="1">
    <location>
        <begin position="1"/>
        <end position="105"/>
    </location>
</feature>
<feature type="compositionally biased region" description="Basic and acidic residues" evidence="1">
    <location>
        <begin position="27"/>
        <end position="36"/>
    </location>
</feature>
<comment type="caution">
    <text evidence="2">The sequence shown here is derived from an EMBL/GenBank/DDBJ whole genome shotgun (WGS) entry which is preliminary data.</text>
</comment>
<reference evidence="2" key="1">
    <citation type="submission" date="2022-03" db="EMBL/GenBank/DDBJ databases">
        <authorList>
            <person name="Martin C."/>
        </authorList>
    </citation>
    <scope>NUCLEOTIDE SEQUENCE</scope>
</reference>
<feature type="compositionally biased region" description="Low complexity" evidence="1">
    <location>
        <begin position="40"/>
        <end position="58"/>
    </location>
</feature>
<organism evidence="2 3">
    <name type="scientific">Owenia fusiformis</name>
    <name type="common">Polychaete worm</name>
    <dbReference type="NCBI Taxonomy" id="6347"/>
    <lineage>
        <taxon>Eukaryota</taxon>
        <taxon>Metazoa</taxon>
        <taxon>Spiralia</taxon>
        <taxon>Lophotrochozoa</taxon>
        <taxon>Annelida</taxon>
        <taxon>Polychaeta</taxon>
        <taxon>Sedentaria</taxon>
        <taxon>Canalipalpata</taxon>
        <taxon>Sabellida</taxon>
        <taxon>Oweniida</taxon>
        <taxon>Oweniidae</taxon>
        <taxon>Owenia</taxon>
    </lineage>
</organism>
<gene>
    <name evidence="2" type="ORF">OFUS_LOCUS3228</name>
</gene>
<proteinExistence type="predicted"/>
<protein>
    <submittedName>
        <fullName evidence="2">Uncharacterized protein</fullName>
    </submittedName>
</protein>
<accession>A0A8S4N5Y6</accession>
<evidence type="ECO:0000313" key="2">
    <source>
        <dbReference type="EMBL" id="CAH1776000.1"/>
    </source>
</evidence>
<dbReference type="AlphaFoldDB" id="A0A8S4N5Y6"/>